<gene>
    <name evidence="2" type="ORF">PCOR1329_LOCUS75799</name>
</gene>
<comment type="caution">
    <text evidence="2">The sequence shown here is derived from an EMBL/GenBank/DDBJ whole genome shotgun (WGS) entry which is preliminary data.</text>
</comment>
<organism evidence="2 3">
    <name type="scientific">Prorocentrum cordatum</name>
    <dbReference type="NCBI Taxonomy" id="2364126"/>
    <lineage>
        <taxon>Eukaryota</taxon>
        <taxon>Sar</taxon>
        <taxon>Alveolata</taxon>
        <taxon>Dinophyceae</taxon>
        <taxon>Prorocentrales</taxon>
        <taxon>Prorocentraceae</taxon>
        <taxon>Prorocentrum</taxon>
    </lineage>
</organism>
<protein>
    <recommendedName>
        <fullName evidence="1">Alkyl hydroperoxide reductase subunit C/ Thiol specific antioxidant domain-containing protein</fullName>
    </recommendedName>
</protein>
<reference evidence="2" key="1">
    <citation type="submission" date="2023-10" db="EMBL/GenBank/DDBJ databases">
        <authorList>
            <person name="Chen Y."/>
            <person name="Shah S."/>
            <person name="Dougan E. K."/>
            <person name="Thang M."/>
            <person name="Chan C."/>
        </authorList>
    </citation>
    <scope>NUCLEOTIDE SEQUENCE [LARGE SCALE GENOMIC DNA]</scope>
</reference>
<proteinExistence type="predicted"/>
<dbReference type="SUPFAM" id="SSF52833">
    <property type="entry name" value="Thioredoxin-like"/>
    <property type="match status" value="1"/>
</dbReference>
<evidence type="ECO:0000313" key="2">
    <source>
        <dbReference type="EMBL" id="CAK0897697.1"/>
    </source>
</evidence>
<keyword evidence="3" id="KW-1185">Reference proteome</keyword>
<dbReference type="InterPro" id="IPR036249">
    <property type="entry name" value="Thioredoxin-like_sf"/>
</dbReference>
<accession>A0ABN9XDL2</accession>
<dbReference type="Gene3D" id="3.40.30.10">
    <property type="entry name" value="Glutaredoxin"/>
    <property type="match status" value="1"/>
</dbReference>
<dbReference type="Proteomes" id="UP001189429">
    <property type="component" value="Unassembled WGS sequence"/>
</dbReference>
<dbReference type="InterPro" id="IPR000866">
    <property type="entry name" value="AhpC/TSA"/>
</dbReference>
<sequence>MVHVVGISTNSVAANAAFAEAQGFTYPLLCDTRGEVAHSFGAARLAGPPVRALSYLGVALPAKRVAVLVGAAGSVEGAWPDVDARRFPEELLAELEGGTKGD</sequence>
<dbReference type="Pfam" id="PF00578">
    <property type="entry name" value="AhpC-TSA"/>
    <property type="match status" value="1"/>
</dbReference>
<feature type="domain" description="Alkyl hydroperoxide reductase subunit C/ Thiol specific antioxidant" evidence="1">
    <location>
        <begin position="2"/>
        <end position="73"/>
    </location>
</feature>
<evidence type="ECO:0000313" key="3">
    <source>
        <dbReference type="Proteomes" id="UP001189429"/>
    </source>
</evidence>
<name>A0ABN9XDL2_9DINO</name>
<dbReference type="EMBL" id="CAUYUJ010020372">
    <property type="protein sequence ID" value="CAK0897697.1"/>
    <property type="molecule type" value="Genomic_DNA"/>
</dbReference>
<evidence type="ECO:0000259" key="1">
    <source>
        <dbReference type="Pfam" id="PF00578"/>
    </source>
</evidence>